<gene>
    <name evidence="1" type="ORF">COZ41_02600</name>
</gene>
<dbReference type="EMBL" id="PFJG01000054">
    <property type="protein sequence ID" value="PIX67896.1"/>
    <property type="molecule type" value="Genomic_DNA"/>
</dbReference>
<accession>A0A2M7LIH6</accession>
<evidence type="ECO:0000313" key="1">
    <source>
        <dbReference type="EMBL" id="PIX67896.1"/>
    </source>
</evidence>
<evidence type="ECO:0008006" key="3">
    <source>
        <dbReference type="Google" id="ProtNLM"/>
    </source>
</evidence>
<evidence type="ECO:0000313" key="2">
    <source>
        <dbReference type="Proteomes" id="UP000229531"/>
    </source>
</evidence>
<protein>
    <recommendedName>
        <fullName evidence="3">Antitoxin</fullName>
    </recommendedName>
</protein>
<sequence length="87" mass="10257">MDYISTTNLRTQIPRIIDTIEMGQSIDVFRRSKLIGRFIPIESEDTPKLDFVELVKSFPKTSKSMTVKQMDVIYRKEMMKKYGKYLS</sequence>
<name>A0A2M7LIH6_9BACT</name>
<reference evidence="2" key="1">
    <citation type="submission" date="2017-09" db="EMBL/GenBank/DDBJ databases">
        <title>Depth-based differentiation of microbial function through sediment-hosted aquifers and enrichment of novel symbionts in the deep terrestrial subsurface.</title>
        <authorList>
            <person name="Probst A.J."/>
            <person name="Ladd B."/>
            <person name="Jarett J.K."/>
            <person name="Geller-Mcgrath D.E."/>
            <person name="Sieber C.M.K."/>
            <person name="Emerson J.B."/>
            <person name="Anantharaman K."/>
            <person name="Thomas B.C."/>
            <person name="Malmstrom R."/>
            <person name="Stieglmeier M."/>
            <person name="Klingl A."/>
            <person name="Woyke T."/>
            <person name="Ryan C.M."/>
            <person name="Banfield J.F."/>
        </authorList>
    </citation>
    <scope>NUCLEOTIDE SEQUENCE [LARGE SCALE GENOMIC DNA]</scope>
</reference>
<comment type="caution">
    <text evidence="1">The sequence shown here is derived from an EMBL/GenBank/DDBJ whole genome shotgun (WGS) entry which is preliminary data.</text>
</comment>
<proteinExistence type="predicted"/>
<dbReference type="Proteomes" id="UP000229531">
    <property type="component" value="Unassembled WGS sequence"/>
</dbReference>
<dbReference type="AlphaFoldDB" id="A0A2M7LIH6"/>
<organism evidence="1 2">
    <name type="scientific">Candidatus Shapirobacteria bacterium CG_4_10_14_3_um_filter_35_13</name>
    <dbReference type="NCBI Taxonomy" id="1974873"/>
    <lineage>
        <taxon>Bacteria</taxon>
        <taxon>Candidatus Shapironibacteriota</taxon>
    </lineage>
</organism>